<keyword evidence="2 7" id="KW-0813">Transport</keyword>
<dbReference type="GO" id="GO:0055085">
    <property type="term" value="P:transmembrane transport"/>
    <property type="evidence" value="ECO:0007669"/>
    <property type="project" value="InterPro"/>
</dbReference>
<comment type="similarity">
    <text evidence="7">Belongs to the binding-protein-dependent transport system permease family.</text>
</comment>
<dbReference type="PANTHER" id="PTHR30151">
    <property type="entry name" value="ALKANE SULFONATE ABC TRANSPORTER-RELATED, MEMBRANE SUBUNIT"/>
    <property type="match status" value="1"/>
</dbReference>
<evidence type="ECO:0000256" key="3">
    <source>
        <dbReference type="ARBA" id="ARBA00022475"/>
    </source>
</evidence>
<proteinExistence type="inferred from homology"/>
<dbReference type="STRING" id="472181.SAMN05216271_2924"/>
<evidence type="ECO:0000256" key="4">
    <source>
        <dbReference type="ARBA" id="ARBA00022692"/>
    </source>
</evidence>
<feature type="transmembrane region" description="Helical" evidence="7">
    <location>
        <begin position="237"/>
        <end position="263"/>
    </location>
</feature>
<organism evidence="9 10">
    <name type="scientific">Halopseudomonas sabulinigri</name>
    <dbReference type="NCBI Taxonomy" id="472181"/>
    <lineage>
        <taxon>Bacteria</taxon>
        <taxon>Pseudomonadati</taxon>
        <taxon>Pseudomonadota</taxon>
        <taxon>Gammaproteobacteria</taxon>
        <taxon>Pseudomonadales</taxon>
        <taxon>Pseudomonadaceae</taxon>
        <taxon>Halopseudomonas</taxon>
    </lineage>
</organism>
<evidence type="ECO:0000256" key="1">
    <source>
        <dbReference type="ARBA" id="ARBA00004651"/>
    </source>
</evidence>
<dbReference type="PANTHER" id="PTHR30151:SF0">
    <property type="entry name" value="ABC TRANSPORTER PERMEASE PROTEIN MJ0413-RELATED"/>
    <property type="match status" value="1"/>
</dbReference>
<feature type="transmembrane region" description="Helical" evidence="7">
    <location>
        <begin position="205"/>
        <end position="225"/>
    </location>
</feature>
<dbReference type="Pfam" id="PF00528">
    <property type="entry name" value="BPD_transp_1"/>
    <property type="match status" value="1"/>
</dbReference>
<evidence type="ECO:0000256" key="6">
    <source>
        <dbReference type="ARBA" id="ARBA00023136"/>
    </source>
</evidence>
<evidence type="ECO:0000256" key="5">
    <source>
        <dbReference type="ARBA" id="ARBA00022989"/>
    </source>
</evidence>
<comment type="subcellular location">
    <subcellularLocation>
        <location evidence="1 7">Cell membrane</location>
        <topology evidence="1 7">Multi-pass membrane protein</topology>
    </subcellularLocation>
</comment>
<keyword evidence="5 7" id="KW-1133">Transmembrane helix</keyword>
<dbReference type="CDD" id="cd06261">
    <property type="entry name" value="TM_PBP2"/>
    <property type="match status" value="1"/>
</dbReference>
<reference evidence="10" key="1">
    <citation type="submission" date="2016-10" db="EMBL/GenBank/DDBJ databases">
        <authorList>
            <person name="Varghese N."/>
            <person name="Submissions S."/>
        </authorList>
    </citation>
    <scope>NUCLEOTIDE SEQUENCE [LARGE SCALE GENOMIC DNA]</scope>
    <source>
        <strain evidence="10">JCM 14963</strain>
    </source>
</reference>
<dbReference type="InterPro" id="IPR035906">
    <property type="entry name" value="MetI-like_sf"/>
</dbReference>
<dbReference type="Proteomes" id="UP000243413">
    <property type="component" value="Chromosome I"/>
</dbReference>
<evidence type="ECO:0000256" key="7">
    <source>
        <dbReference type="RuleBase" id="RU363032"/>
    </source>
</evidence>
<dbReference type="SUPFAM" id="SSF161098">
    <property type="entry name" value="MetI-like"/>
    <property type="match status" value="1"/>
</dbReference>
<evidence type="ECO:0000259" key="8">
    <source>
        <dbReference type="PROSITE" id="PS50928"/>
    </source>
</evidence>
<accession>A0A1H1VP03</accession>
<evidence type="ECO:0000313" key="10">
    <source>
        <dbReference type="Proteomes" id="UP000243413"/>
    </source>
</evidence>
<keyword evidence="6 7" id="KW-0472">Membrane</keyword>
<sequence length="271" mass="29889">MRGLGTEIWSSFDFKQRVTPTTKLILGVVAWLAFVLLWHVAANAKDTLSPLFPGPLQVLEALRELFWEREFSADVLSSLQRIGISFAVAVAIALPLGVLMGAFPLIAAFFSPLVSAFRYLPDPAFIPLLLMWLGTGNEQKIALLVLGVIWFLITLVSDVVRQVPTDFIETSKTLGGSRKVILWTVVVPAALPAIVDTCRQMLAVSWTYLVIAEIVAATDGIGAMMMRAKRFVHVDDIMAGILVIGLLGLLCDLAFRAIHWLAFPYLRQRAR</sequence>
<keyword evidence="3" id="KW-1003">Cell membrane</keyword>
<dbReference type="GO" id="GO:0005886">
    <property type="term" value="C:plasma membrane"/>
    <property type="evidence" value="ECO:0007669"/>
    <property type="project" value="UniProtKB-SubCell"/>
</dbReference>
<evidence type="ECO:0000256" key="2">
    <source>
        <dbReference type="ARBA" id="ARBA00022448"/>
    </source>
</evidence>
<gene>
    <name evidence="9" type="ORF">SAMN05216271_2924</name>
</gene>
<feature type="transmembrane region" description="Helical" evidence="7">
    <location>
        <begin position="86"/>
        <end position="110"/>
    </location>
</feature>
<feature type="transmembrane region" description="Helical" evidence="7">
    <location>
        <begin position="24"/>
        <end position="42"/>
    </location>
</feature>
<dbReference type="AlphaFoldDB" id="A0A1H1VP03"/>
<keyword evidence="4 7" id="KW-0812">Transmembrane</keyword>
<dbReference type="EMBL" id="LT629763">
    <property type="protein sequence ID" value="SDS85769.1"/>
    <property type="molecule type" value="Genomic_DNA"/>
</dbReference>
<name>A0A1H1VP03_9GAMM</name>
<evidence type="ECO:0000313" key="9">
    <source>
        <dbReference type="EMBL" id="SDS85769.1"/>
    </source>
</evidence>
<dbReference type="InterPro" id="IPR000515">
    <property type="entry name" value="MetI-like"/>
</dbReference>
<dbReference type="Gene3D" id="1.10.3720.10">
    <property type="entry name" value="MetI-like"/>
    <property type="match status" value="1"/>
</dbReference>
<feature type="transmembrane region" description="Helical" evidence="7">
    <location>
        <begin position="180"/>
        <end position="198"/>
    </location>
</feature>
<protein>
    <submittedName>
        <fullName evidence="9">NitT/TauT family transport system permease protein</fullName>
    </submittedName>
</protein>
<feature type="transmembrane region" description="Helical" evidence="7">
    <location>
        <begin position="141"/>
        <end position="160"/>
    </location>
</feature>
<feature type="domain" description="ABC transmembrane type-1" evidence="8">
    <location>
        <begin position="75"/>
        <end position="255"/>
    </location>
</feature>
<dbReference type="PROSITE" id="PS50928">
    <property type="entry name" value="ABC_TM1"/>
    <property type="match status" value="1"/>
</dbReference>